<gene>
    <name evidence="1" type="ORF">OnM2_044061</name>
</gene>
<keyword evidence="2" id="KW-1185">Reference proteome</keyword>
<dbReference type="EMBL" id="MCFK01004499">
    <property type="protein sequence ID" value="RKF61114.1"/>
    <property type="molecule type" value="Genomic_DNA"/>
</dbReference>
<organism evidence="1 2">
    <name type="scientific">Erysiphe neolycopersici</name>
    <dbReference type="NCBI Taxonomy" id="212602"/>
    <lineage>
        <taxon>Eukaryota</taxon>
        <taxon>Fungi</taxon>
        <taxon>Dikarya</taxon>
        <taxon>Ascomycota</taxon>
        <taxon>Pezizomycotina</taxon>
        <taxon>Leotiomycetes</taxon>
        <taxon>Erysiphales</taxon>
        <taxon>Erysiphaceae</taxon>
        <taxon>Erysiphe</taxon>
    </lineage>
</organism>
<accession>A0A420HUJ3</accession>
<name>A0A420HUJ3_9PEZI</name>
<proteinExistence type="predicted"/>
<dbReference type="AlphaFoldDB" id="A0A420HUJ3"/>
<reference evidence="1 2" key="1">
    <citation type="journal article" date="2018" name="BMC Genomics">
        <title>Comparative genome analyses reveal sequence features reflecting distinct modes of host-adaptation between dicot and monocot powdery mildew.</title>
        <authorList>
            <person name="Wu Y."/>
            <person name="Ma X."/>
            <person name="Pan Z."/>
            <person name="Kale S.D."/>
            <person name="Song Y."/>
            <person name="King H."/>
            <person name="Zhang Q."/>
            <person name="Presley C."/>
            <person name="Deng X."/>
            <person name="Wei C.I."/>
            <person name="Xiao S."/>
        </authorList>
    </citation>
    <scope>NUCLEOTIDE SEQUENCE [LARGE SCALE GENOMIC DNA]</scope>
    <source>
        <strain evidence="1">UMSG2</strain>
    </source>
</reference>
<evidence type="ECO:0000313" key="1">
    <source>
        <dbReference type="EMBL" id="RKF61114.1"/>
    </source>
</evidence>
<evidence type="ECO:0000313" key="2">
    <source>
        <dbReference type="Proteomes" id="UP000286134"/>
    </source>
</evidence>
<dbReference type="Proteomes" id="UP000286134">
    <property type="component" value="Unassembled WGS sequence"/>
</dbReference>
<comment type="caution">
    <text evidence="1">The sequence shown here is derived from an EMBL/GenBank/DDBJ whole genome shotgun (WGS) entry which is preliminary data.</text>
</comment>
<sequence>MTIYSRMQTMKQQGLSKRPTFPAAYKKELETAYELLLKADQNSRLTTPKPARLLIAEGINVDRWRAKISEKERLENVKATRKVERQIQIAVDKARKLFLATGVQSCGSSPPY</sequence>
<protein>
    <submittedName>
        <fullName evidence="1">Uncharacterized protein</fullName>
    </submittedName>
</protein>